<dbReference type="Pfam" id="PF13041">
    <property type="entry name" value="PPR_2"/>
    <property type="match status" value="2"/>
</dbReference>
<keyword evidence="2" id="KW-0677">Repeat</keyword>
<comment type="caution">
    <text evidence="4">The sequence shown here is derived from an EMBL/GenBank/DDBJ whole genome shotgun (WGS) entry which is preliminary data.</text>
</comment>
<evidence type="ECO:0008006" key="6">
    <source>
        <dbReference type="Google" id="ProtNLM"/>
    </source>
</evidence>
<protein>
    <recommendedName>
        <fullName evidence="6">Pentacotripeptide-repeat region of PRORP domain-containing protein</fullName>
    </recommendedName>
</protein>
<feature type="repeat" description="PPR" evidence="3">
    <location>
        <begin position="73"/>
        <end position="107"/>
    </location>
</feature>
<organism evidence="4 5">
    <name type="scientific">Hevea brasiliensis</name>
    <name type="common">Para rubber tree</name>
    <name type="synonym">Siphonia brasiliensis</name>
    <dbReference type="NCBI Taxonomy" id="3981"/>
    <lineage>
        <taxon>Eukaryota</taxon>
        <taxon>Viridiplantae</taxon>
        <taxon>Streptophyta</taxon>
        <taxon>Embryophyta</taxon>
        <taxon>Tracheophyta</taxon>
        <taxon>Spermatophyta</taxon>
        <taxon>Magnoliopsida</taxon>
        <taxon>eudicotyledons</taxon>
        <taxon>Gunneridae</taxon>
        <taxon>Pentapetalae</taxon>
        <taxon>rosids</taxon>
        <taxon>fabids</taxon>
        <taxon>Malpighiales</taxon>
        <taxon>Euphorbiaceae</taxon>
        <taxon>Crotonoideae</taxon>
        <taxon>Micrandreae</taxon>
        <taxon>Hevea</taxon>
    </lineage>
</organism>
<gene>
    <name evidence="4" type="ORF">GH714_015020</name>
</gene>
<evidence type="ECO:0000313" key="4">
    <source>
        <dbReference type="EMBL" id="KAF2290692.1"/>
    </source>
</evidence>
<name>A0A6A6KNX9_HEVBR</name>
<feature type="repeat" description="PPR" evidence="3">
    <location>
        <begin position="9"/>
        <end position="43"/>
    </location>
</feature>
<accession>A0A6A6KNX9</accession>
<evidence type="ECO:0000313" key="5">
    <source>
        <dbReference type="Proteomes" id="UP000467840"/>
    </source>
</evidence>
<dbReference type="EMBL" id="JAAGAX010000015">
    <property type="protein sequence ID" value="KAF2290692.1"/>
    <property type="molecule type" value="Genomic_DNA"/>
</dbReference>
<keyword evidence="5" id="KW-1185">Reference proteome</keyword>
<dbReference type="PANTHER" id="PTHR47941">
    <property type="entry name" value="PENTATRICOPEPTIDE REPEAT-CONTAINING PROTEIN 3, MITOCHONDRIAL"/>
    <property type="match status" value="1"/>
</dbReference>
<comment type="similarity">
    <text evidence="1">Belongs to the PPR family. P subfamily.</text>
</comment>
<dbReference type="InterPro" id="IPR011990">
    <property type="entry name" value="TPR-like_helical_dom_sf"/>
</dbReference>
<dbReference type="AlphaFoldDB" id="A0A6A6KNX9"/>
<dbReference type="InterPro" id="IPR002885">
    <property type="entry name" value="PPR_rpt"/>
</dbReference>
<evidence type="ECO:0000256" key="1">
    <source>
        <dbReference type="ARBA" id="ARBA00007626"/>
    </source>
</evidence>
<dbReference type="Proteomes" id="UP000467840">
    <property type="component" value="Chromosome 2"/>
</dbReference>
<dbReference type="Gene3D" id="1.25.40.10">
    <property type="entry name" value="Tetratricopeptide repeat domain"/>
    <property type="match status" value="2"/>
</dbReference>
<dbReference type="PROSITE" id="PS51375">
    <property type="entry name" value="PPR"/>
    <property type="match status" value="2"/>
</dbReference>
<proteinExistence type="inferred from homology"/>
<evidence type="ECO:0000256" key="3">
    <source>
        <dbReference type="PROSITE-ProRule" id="PRU00708"/>
    </source>
</evidence>
<evidence type="ECO:0000256" key="2">
    <source>
        <dbReference type="ARBA" id="ARBA00022737"/>
    </source>
</evidence>
<reference evidence="4 5" key="1">
    <citation type="journal article" date="2020" name="Mol. Plant">
        <title>The Chromosome-Based Rubber Tree Genome Provides New Insights into Spurge Genome Evolution and Rubber Biosynthesis.</title>
        <authorList>
            <person name="Liu J."/>
            <person name="Shi C."/>
            <person name="Shi C.C."/>
            <person name="Li W."/>
            <person name="Zhang Q.J."/>
            <person name="Zhang Y."/>
            <person name="Li K."/>
            <person name="Lu H.F."/>
            <person name="Shi C."/>
            <person name="Zhu S.T."/>
            <person name="Xiao Z.Y."/>
            <person name="Nan H."/>
            <person name="Yue Y."/>
            <person name="Zhu X.G."/>
            <person name="Wu Y."/>
            <person name="Hong X.N."/>
            <person name="Fan G.Y."/>
            <person name="Tong Y."/>
            <person name="Zhang D."/>
            <person name="Mao C.L."/>
            <person name="Liu Y.L."/>
            <person name="Hao S.J."/>
            <person name="Liu W.Q."/>
            <person name="Lv M.Q."/>
            <person name="Zhang H.B."/>
            <person name="Liu Y."/>
            <person name="Hu-Tang G.R."/>
            <person name="Wang J.P."/>
            <person name="Wang J.H."/>
            <person name="Sun Y.H."/>
            <person name="Ni S.B."/>
            <person name="Chen W.B."/>
            <person name="Zhang X.C."/>
            <person name="Jiao Y.N."/>
            <person name="Eichler E.E."/>
            <person name="Li G.H."/>
            <person name="Liu X."/>
            <person name="Gao L.Z."/>
        </authorList>
    </citation>
    <scope>NUCLEOTIDE SEQUENCE [LARGE SCALE GENOMIC DNA]</scope>
    <source>
        <strain evidence="5">cv. GT1</strain>
        <tissue evidence="4">Leaf</tissue>
    </source>
</reference>
<sequence length="129" mass="14451">MLALNVEPSKVIYGRIIAALCRVGDVRNAQSVFDIMSVKGVTPDIFTYTIMINNLLDAVCLFDEMIERGLKPDTVTYTALLTGFCNRVDVDRAVDLLDQMSLKGIMPDDRTMSVLQCCILKARKVQFKK</sequence>
<dbReference type="NCBIfam" id="TIGR00756">
    <property type="entry name" value="PPR"/>
    <property type="match status" value="3"/>
</dbReference>